<proteinExistence type="predicted"/>
<reference evidence="1 2" key="1">
    <citation type="submission" date="2015-01" db="EMBL/GenBank/DDBJ databases">
        <title>Genome of allotetraploid Gossypium barbadense reveals genomic plasticity and fiber elongation in cotton evolution.</title>
        <authorList>
            <person name="Chen X."/>
            <person name="Liu X."/>
            <person name="Zhao B."/>
            <person name="Zheng H."/>
            <person name="Hu Y."/>
            <person name="Lu G."/>
            <person name="Yang C."/>
            <person name="Chen J."/>
            <person name="Shan C."/>
            <person name="Zhang L."/>
            <person name="Zhou Y."/>
            <person name="Wang L."/>
            <person name="Guo W."/>
            <person name="Bai Y."/>
            <person name="Ruan J."/>
            <person name="Shangguan X."/>
            <person name="Mao Y."/>
            <person name="Jiang J."/>
            <person name="Zhu Y."/>
            <person name="Lei J."/>
            <person name="Kang H."/>
            <person name="Chen S."/>
            <person name="He X."/>
            <person name="Wang R."/>
            <person name="Wang Y."/>
            <person name="Chen J."/>
            <person name="Wang L."/>
            <person name="Yu S."/>
            <person name="Wang B."/>
            <person name="Wei J."/>
            <person name="Song S."/>
            <person name="Lu X."/>
            <person name="Gao Z."/>
            <person name="Gu W."/>
            <person name="Deng X."/>
            <person name="Ma D."/>
            <person name="Wang S."/>
            <person name="Liang W."/>
            <person name="Fang L."/>
            <person name="Cai C."/>
            <person name="Zhu X."/>
            <person name="Zhou B."/>
            <person name="Zhang Y."/>
            <person name="Chen Z."/>
            <person name="Xu S."/>
            <person name="Zhu R."/>
            <person name="Wang S."/>
            <person name="Zhang T."/>
            <person name="Zhao G."/>
        </authorList>
    </citation>
    <scope>NUCLEOTIDE SEQUENCE [LARGE SCALE GENOMIC DNA]</scope>
    <source>
        <strain evidence="2">cv. Xinhai21</strain>
        <tissue evidence="1">Leaf</tissue>
    </source>
</reference>
<accession>A0A2P5YXW2</accession>
<evidence type="ECO:0000313" key="1">
    <source>
        <dbReference type="EMBL" id="PPS20383.1"/>
    </source>
</evidence>
<name>A0A2P5YXW2_GOSBA</name>
<dbReference type="AlphaFoldDB" id="A0A2P5YXW2"/>
<gene>
    <name evidence="1" type="ORF">GOBAR_AA00190</name>
</gene>
<dbReference type="Proteomes" id="UP000239757">
    <property type="component" value="Unassembled WGS sequence"/>
</dbReference>
<dbReference type="EMBL" id="KZ662701">
    <property type="protein sequence ID" value="PPS20383.1"/>
    <property type="molecule type" value="Genomic_DNA"/>
</dbReference>
<evidence type="ECO:0000313" key="2">
    <source>
        <dbReference type="Proteomes" id="UP000239757"/>
    </source>
</evidence>
<protein>
    <submittedName>
        <fullName evidence="1">Uncharacterized protein</fullName>
    </submittedName>
</protein>
<organism evidence="1 2">
    <name type="scientific">Gossypium barbadense</name>
    <name type="common">Sea Island cotton</name>
    <name type="synonym">Hibiscus barbadensis</name>
    <dbReference type="NCBI Taxonomy" id="3634"/>
    <lineage>
        <taxon>Eukaryota</taxon>
        <taxon>Viridiplantae</taxon>
        <taxon>Streptophyta</taxon>
        <taxon>Embryophyta</taxon>
        <taxon>Tracheophyta</taxon>
        <taxon>Spermatophyta</taxon>
        <taxon>Magnoliopsida</taxon>
        <taxon>eudicotyledons</taxon>
        <taxon>Gunneridae</taxon>
        <taxon>Pentapetalae</taxon>
        <taxon>rosids</taxon>
        <taxon>malvids</taxon>
        <taxon>Malvales</taxon>
        <taxon>Malvaceae</taxon>
        <taxon>Malvoideae</taxon>
        <taxon>Gossypium</taxon>
    </lineage>
</organism>
<sequence>MPWSKKDDKVWSMNEVCLKNGKNEGFLLKGISHRGEADWETMGGLAYRSSIEEELTQLTAEVFLPRYHSLQQMYFFLVITACSRGISSSLSAKFGCQI</sequence>